<protein>
    <submittedName>
        <fullName evidence="7">Regulator of nonsense transcripts 3B</fullName>
    </submittedName>
</protein>
<proteinExistence type="inferred from homology"/>
<feature type="compositionally biased region" description="Basic and acidic residues" evidence="5">
    <location>
        <begin position="243"/>
        <end position="257"/>
    </location>
</feature>
<dbReference type="Proteomes" id="UP001151699">
    <property type="component" value="Chromosome B"/>
</dbReference>
<dbReference type="GO" id="GO:0005730">
    <property type="term" value="C:nucleolus"/>
    <property type="evidence" value="ECO:0007669"/>
    <property type="project" value="TreeGrafter"/>
</dbReference>
<sequence>MSDPNLAETDKSLPIGDSCSSTEKKTRKEKSKLSTKVVIRRLPPSMDEETFLNQIQPVPEYDYFYFVDADWSLGHNATSRAYINFVNEDDIFIFKDRFDGYVFIDGKGGVEYPAVVEFAPFQGLPKTKSRKKDNKCNTVETDPDFIRFMTFLNGDIGDVKPEMKMEYSYQIKDEKKITSTPLLEYIANKKMERREERKKRIDDRKRQRDDERNRKKNQVAKSIPSRIQEQDEDGIIVRVLKSRQRDRGGRLKKDRMSEASTKPSSSSDAKQSKTDSNRDDKKRSEREERESKRREERLRFKEEREQRRQTEVDRNRKERANSKKEEPKTEKSSAKVETEATNKGNQKEDRVKRYSESRRARMENKEQSDSGNKNIGGSDKSSEGKKTETEVEKSLPVKQDEPKPKANDEKSNATEEKKDNEDSGGENGKENSSKTKEDRLARRIRNKDRPSLQIYQPGQGKRRMSTKKDDEKSADDASPKVLSKPSSPTLSENSIAFPTDKSSTLVKKTTENLKKEKPTNERIRSNQSNEKSRAEKSAGNKSGQSVSKSSAPQDDPLPAERKVSRYSERRNKNKEKQISKIDSADAVTDSNVVTKNNSEDVKSYVNSEIQ</sequence>
<dbReference type="Gene3D" id="3.30.70.330">
    <property type="match status" value="1"/>
</dbReference>
<dbReference type="OrthoDB" id="18087at2759"/>
<comment type="caution">
    <text evidence="7">The sequence shown here is derived from an EMBL/GenBank/DDBJ whole genome shotgun (WGS) entry which is preliminary data.</text>
</comment>
<feature type="compositionally biased region" description="Basic and acidic residues" evidence="5">
    <location>
        <begin position="270"/>
        <end position="368"/>
    </location>
</feature>
<evidence type="ECO:0000256" key="3">
    <source>
        <dbReference type="ARBA" id="ARBA00023161"/>
    </source>
</evidence>
<feature type="compositionally biased region" description="Polar residues" evidence="5">
    <location>
        <begin position="258"/>
        <end position="269"/>
    </location>
</feature>
<feature type="compositionally biased region" description="Polar residues" evidence="5">
    <location>
        <begin position="539"/>
        <end position="552"/>
    </location>
</feature>
<evidence type="ECO:0000313" key="7">
    <source>
        <dbReference type="EMBL" id="KAJ6640944.1"/>
    </source>
</evidence>
<dbReference type="GO" id="GO:0045727">
    <property type="term" value="P:positive regulation of translation"/>
    <property type="evidence" value="ECO:0007669"/>
    <property type="project" value="TreeGrafter"/>
</dbReference>
<keyword evidence="3" id="KW-0866">Nonsense-mediated mRNA decay</keyword>
<dbReference type="GO" id="GO:0003729">
    <property type="term" value="F:mRNA binding"/>
    <property type="evidence" value="ECO:0007669"/>
    <property type="project" value="TreeGrafter"/>
</dbReference>
<feature type="compositionally biased region" description="Basic and acidic residues" evidence="5">
    <location>
        <begin position="193"/>
        <end position="213"/>
    </location>
</feature>
<name>A0A9Q0N1L9_9DIPT</name>
<organism evidence="7 8">
    <name type="scientific">Pseudolycoriella hygida</name>
    <dbReference type="NCBI Taxonomy" id="35572"/>
    <lineage>
        <taxon>Eukaryota</taxon>
        <taxon>Metazoa</taxon>
        <taxon>Ecdysozoa</taxon>
        <taxon>Arthropoda</taxon>
        <taxon>Hexapoda</taxon>
        <taxon>Insecta</taxon>
        <taxon>Pterygota</taxon>
        <taxon>Neoptera</taxon>
        <taxon>Endopterygota</taxon>
        <taxon>Diptera</taxon>
        <taxon>Nematocera</taxon>
        <taxon>Sciaroidea</taxon>
        <taxon>Sciaridae</taxon>
        <taxon>Pseudolycoriella</taxon>
    </lineage>
</organism>
<dbReference type="PANTHER" id="PTHR13112:SF0">
    <property type="entry name" value="FI21285P1"/>
    <property type="match status" value="1"/>
</dbReference>
<dbReference type="FunFam" id="3.30.70.330:FF:000717">
    <property type="entry name" value="regulator of nonsense transcripts 3B"/>
    <property type="match status" value="1"/>
</dbReference>
<dbReference type="CDD" id="cd12455">
    <property type="entry name" value="RRM_like_Smg4_UPF3"/>
    <property type="match status" value="1"/>
</dbReference>
<feature type="domain" description="UPF3" evidence="6">
    <location>
        <begin position="34"/>
        <end position="190"/>
    </location>
</feature>
<dbReference type="Pfam" id="PF03467">
    <property type="entry name" value="Smg4_UPF3"/>
    <property type="match status" value="1"/>
</dbReference>
<evidence type="ECO:0000256" key="5">
    <source>
        <dbReference type="SAM" id="MobiDB-lite"/>
    </source>
</evidence>
<keyword evidence="4" id="KW-0539">Nucleus</keyword>
<gene>
    <name evidence="7" type="primary">upf3b</name>
    <name evidence="7" type="ORF">Bhyg_05877</name>
</gene>
<evidence type="ECO:0000256" key="4">
    <source>
        <dbReference type="ARBA" id="ARBA00023242"/>
    </source>
</evidence>
<comment type="similarity">
    <text evidence="2">Belongs to the RENT3 family.</text>
</comment>
<dbReference type="PANTHER" id="PTHR13112">
    <property type="entry name" value="UPF3 REGULATOR OF NONSENSE TRANSCRIPTS-LIKE PROTEIN"/>
    <property type="match status" value="1"/>
</dbReference>
<dbReference type="InterPro" id="IPR035979">
    <property type="entry name" value="RBD_domain_sf"/>
</dbReference>
<feature type="compositionally biased region" description="Polar residues" evidence="5">
    <location>
        <begin position="484"/>
        <end position="507"/>
    </location>
</feature>
<dbReference type="InterPro" id="IPR012677">
    <property type="entry name" value="Nucleotide-bd_a/b_plait_sf"/>
</dbReference>
<dbReference type="GO" id="GO:0005737">
    <property type="term" value="C:cytoplasm"/>
    <property type="evidence" value="ECO:0007669"/>
    <property type="project" value="TreeGrafter"/>
</dbReference>
<keyword evidence="8" id="KW-1185">Reference proteome</keyword>
<dbReference type="InterPro" id="IPR039722">
    <property type="entry name" value="Upf3"/>
</dbReference>
<dbReference type="GO" id="GO:0000184">
    <property type="term" value="P:nuclear-transcribed mRNA catabolic process, nonsense-mediated decay"/>
    <property type="evidence" value="ECO:0007669"/>
    <property type="project" value="UniProtKB-KW"/>
</dbReference>
<dbReference type="EMBL" id="WJQU01000002">
    <property type="protein sequence ID" value="KAJ6640944.1"/>
    <property type="molecule type" value="Genomic_DNA"/>
</dbReference>
<evidence type="ECO:0000313" key="8">
    <source>
        <dbReference type="Proteomes" id="UP001151699"/>
    </source>
</evidence>
<feature type="region of interest" description="Disordered" evidence="5">
    <location>
        <begin position="193"/>
        <end position="610"/>
    </location>
</feature>
<feature type="compositionally biased region" description="Basic and acidic residues" evidence="5">
    <location>
        <begin position="380"/>
        <end position="441"/>
    </location>
</feature>
<evidence type="ECO:0000256" key="2">
    <source>
        <dbReference type="ARBA" id="ARBA00005991"/>
    </source>
</evidence>
<comment type="subcellular location">
    <subcellularLocation>
        <location evidence="1">Nucleus</location>
    </subcellularLocation>
</comment>
<dbReference type="AlphaFoldDB" id="A0A9Q0N1L9"/>
<feature type="region of interest" description="Disordered" evidence="5">
    <location>
        <begin position="1"/>
        <end position="30"/>
    </location>
</feature>
<evidence type="ECO:0000259" key="6">
    <source>
        <dbReference type="Pfam" id="PF03467"/>
    </source>
</evidence>
<feature type="compositionally biased region" description="Basic and acidic residues" evidence="5">
    <location>
        <begin position="466"/>
        <end position="478"/>
    </location>
</feature>
<dbReference type="SUPFAM" id="SSF54928">
    <property type="entry name" value="RNA-binding domain, RBD"/>
    <property type="match status" value="1"/>
</dbReference>
<evidence type="ECO:0000256" key="1">
    <source>
        <dbReference type="ARBA" id="ARBA00004123"/>
    </source>
</evidence>
<reference evidence="7" key="1">
    <citation type="submission" date="2022-07" db="EMBL/GenBank/DDBJ databases">
        <authorList>
            <person name="Trinca V."/>
            <person name="Uliana J.V.C."/>
            <person name="Torres T.T."/>
            <person name="Ward R.J."/>
            <person name="Monesi N."/>
        </authorList>
    </citation>
    <scope>NUCLEOTIDE SEQUENCE</scope>
    <source>
        <strain evidence="7">HSMRA1968</strain>
        <tissue evidence="7">Whole embryos</tissue>
    </source>
</reference>
<dbReference type="InterPro" id="IPR005120">
    <property type="entry name" value="UPF3_dom"/>
</dbReference>
<feature type="compositionally biased region" description="Basic and acidic residues" evidence="5">
    <location>
        <begin position="508"/>
        <end position="538"/>
    </location>
</feature>
<accession>A0A9Q0N1L9</accession>
<feature type="compositionally biased region" description="Basic and acidic residues" evidence="5">
    <location>
        <begin position="558"/>
        <end position="583"/>
    </location>
</feature>